<feature type="compositionally biased region" description="Acidic residues" evidence="1">
    <location>
        <begin position="239"/>
        <end position="258"/>
    </location>
</feature>
<feature type="compositionally biased region" description="Polar residues" evidence="1">
    <location>
        <begin position="266"/>
        <end position="275"/>
    </location>
</feature>
<proteinExistence type="predicted"/>
<name>A0A553IDG8_9PEZI</name>
<accession>A0A553IDG8</accession>
<feature type="compositionally biased region" description="Basic residues" evidence="1">
    <location>
        <begin position="310"/>
        <end position="323"/>
    </location>
</feature>
<feature type="compositionally biased region" description="Polar residues" evidence="1">
    <location>
        <begin position="326"/>
        <end position="337"/>
    </location>
</feature>
<feature type="compositionally biased region" description="Polar residues" evidence="1">
    <location>
        <begin position="1"/>
        <end position="15"/>
    </location>
</feature>
<feature type="region of interest" description="Disordered" evidence="1">
    <location>
        <begin position="1"/>
        <end position="106"/>
    </location>
</feature>
<evidence type="ECO:0000256" key="1">
    <source>
        <dbReference type="SAM" id="MobiDB-lite"/>
    </source>
</evidence>
<gene>
    <name evidence="2" type="ORF">FHL15_000888</name>
</gene>
<dbReference type="AlphaFoldDB" id="A0A553IDG8"/>
<evidence type="ECO:0000313" key="3">
    <source>
        <dbReference type="Proteomes" id="UP000319160"/>
    </source>
</evidence>
<reference evidence="3" key="1">
    <citation type="submission" date="2019-06" db="EMBL/GenBank/DDBJ databases">
        <title>Draft genome sequence of the griseofulvin-producing fungus Xylaria cubensis strain G536.</title>
        <authorList>
            <person name="Mead M.E."/>
            <person name="Raja H.A."/>
            <person name="Steenwyk J.L."/>
            <person name="Knowles S.L."/>
            <person name="Oberlies N.H."/>
            <person name="Rokas A."/>
        </authorList>
    </citation>
    <scope>NUCLEOTIDE SEQUENCE [LARGE SCALE GENOMIC DNA]</scope>
    <source>
        <strain evidence="3">G536</strain>
    </source>
</reference>
<dbReference type="OrthoDB" id="4774389at2759"/>
<dbReference type="Proteomes" id="UP000319160">
    <property type="component" value="Unassembled WGS sequence"/>
</dbReference>
<feature type="region of interest" description="Disordered" evidence="1">
    <location>
        <begin position="235"/>
        <end position="387"/>
    </location>
</feature>
<dbReference type="EMBL" id="VFLP01000003">
    <property type="protein sequence ID" value="TRX98243.1"/>
    <property type="molecule type" value="Genomic_DNA"/>
</dbReference>
<keyword evidence="3" id="KW-1185">Reference proteome</keyword>
<organism evidence="2 3">
    <name type="scientific">Xylaria flabelliformis</name>
    <dbReference type="NCBI Taxonomy" id="2512241"/>
    <lineage>
        <taxon>Eukaryota</taxon>
        <taxon>Fungi</taxon>
        <taxon>Dikarya</taxon>
        <taxon>Ascomycota</taxon>
        <taxon>Pezizomycotina</taxon>
        <taxon>Sordariomycetes</taxon>
        <taxon>Xylariomycetidae</taxon>
        <taxon>Xylariales</taxon>
        <taxon>Xylariaceae</taxon>
        <taxon>Xylaria</taxon>
    </lineage>
</organism>
<sequence length="387" mass="44035">MSAPSTPQKQAQSVKLEQLPTPPPTAVARKETTDTVTHHFRESGPHVRRLTYDAHVTQKVEKVDDSSDPTLHDEDSVKQAHTQQLDKNGRPQSEVKLWLSNPSNPEERRRRFDIFLRGLWPSNEKFNTARNPLYDPEEDGPYEFFLHQNWDGHCPWFDDDYDPNTDPSKSNEVWEPKIGEEGIENEQDIRMVIKAREEQRVRSEAFKERKAQVIAAQERAGIKYGDMDMLQVFWGPEIESNDADSDYTSESDNEEGDEISVPAVQIKTQSTTTDSALPGKPTLQPMITAKGIRVFGGQEPSNDRSQSRGSKNKKGRKAKKRRRPNDNPNSTYKYTSASEDEQRLYKKAKKGKFAIGPVSGDSMWKAQTRSAARRAQHVGTDGTYEMD</sequence>
<evidence type="ECO:0000313" key="2">
    <source>
        <dbReference type="EMBL" id="TRX98243.1"/>
    </source>
</evidence>
<comment type="caution">
    <text evidence="2">The sequence shown here is derived from an EMBL/GenBank/DDBJ whole genome shotgun (WGS) entry which is preliminary data.</text>
</comment>
<protein>
    <submittedName>
        <fullName evidence="2">Uncharacterized protein</fullName>
    </submittedName>
</protein>
<feature type="compositionally biased region" description="Basic and acidic residues" evidence="1">
    <location>
        <begin position="28"/>
        <end position="78"/>
    </location>
</feature>